<dbReference type="PANTHER" id="PTHR13228:SF3">
    <property type="entry name" value="CONSERVED OLIGOMERIC GOLGI COMPLEX SUBUNIT 5"/>
    <property type="match status" value="1"/>
</dbReference>
<dbReference type="InterPro" id="IPR019465">
    <property type="entry name" value="Cog5"/>
</dbReference>
<dbReference type="STRING" id="6186.A0A183KG36"/>
<evidence type="ECO:0000256" key="1">
    <source>
        <dbReference type="SAM" id="Coils"/>
    </source>
</evidence>
<evidence type="ECO:0000313" key="4">
    <source>
        <dbReference type="WBParaSite" id="SCUD_0001398601-mRNA-1"/>
    </source>
</evidence>
<protein>
    <submittedName>
        <fullName evidence="4">Conserved oligomeric Golgi complex subunit 5</fullName>
    </submittedName>
</protein>
<feature type="coiled-coil region" evidence="1">
    <location>
        <begin position="39"/>
        <end position="66"/>
    </location>
</feature>
<keyword evidence="1" id="KW-0175">Coiled coil</keyword>
<reference evidence="4" key="1">
    <citation type="submission" date="2016-06" db="UniProtKB">
        <authorList>
            <consortium name="WormBaseParasite"/>
        </authorList>
    </citation>
    <scope>IDENTIFICATION</scope>
</reference>
<organism evidence="4">
    <name type="scientific">Schistosoma curassoni</name>
    <dbReference type="NCBI Taxonomy" id="6186"/>
    <lineage>
        <taxon>Eukaryota</taxon>
        <taxon>Metazoa</taxon>
        <taxon>Spiralia</taxon>
        <taxon>Lophotrochozoa</taxon>
        <taxon>Platyhelminthes</taxon>
        <taxon>Trematoda</taxon>
        <taxon>Digenea</taxon>
        <taxon>Strigeidida</taxon>
        <taxon>Schistosomatoidea</taxon>
        <taxon>Schistosomatidae</taxon>
        <taxon>Schistosoma</taxon>
    </lineage>
</organism>
<dbReference type="GO" id="GO:0006891">
    <property type="term" value="P:intra-Golgi vesicle-mediated transport"/>
    <property type="evidence" value="ECO:0007669"/>
    <property type="project" value="InterPro"/>
</dbReference>
<dbReference type="InterPro" id="IPR049176">
    <property type="entry name" value="COG5_N"/>
</dbReference>
<feature type="region of interest" description="Disordered" evidence="2">
    <location>
        <begin position="258"/>
        <end position="285"/>
    </location>
</feature>
<feature type="domain" description="Conserved oligomeric Golgi complex subunit 5 N-terminal" evidence="3">
    <location>
        <begin position="14"/>
        <end position="104"/>
    </location>
</feature>
<evidence type="ECO:0000256" key="2">
    <source>
        <dbReference type="SAM" id="MobiDB-lite"/>
    </source>
</evidence>
<sequence length="285" mass="32499">LNCFRRYVVYFSIIHRLATLIHQHVADNHVDLFKRASDIDNLQNVLQAVEDKIRNLSISLSKVKKKIDTPHETLSTNVTHFKNLHITCAILRNISRVATLMKRIQSRSKDLCQCAMYVNELKFIFNNMEWEGIHVLESYNRALVQVRESMVSQAWSLINSSYELSDQTQLATGLQQLVGKYSKSEIPVKDKEGKRITEIQRQRNRWVEHFEEPSNRPTPLNPPNIEVAPADLPIAVTPSAIAKIRIAIKLIKSGKAAGTDDIPTEALKSDRSNCNHAPRSIQEDL</sequence>
<evidence type="ECO:0000259" key="3">
    <source>
        <dbReference type="Pfam" id="PF10392"/>
    </source>
</evidence>
<name>A0A183KG36_9TREM</name>
<dbReference type="Pfam" id="PF10392">
    <property type="entry name" value="COG5_N"/>
    <property type="match status" value="1"/>
</dbReference>
<dbReference type="AlphaFoldDB" id="A0A183KG36"/>
<dbReference type="GO" id="GO:0017119">
    <property type="term" value="C:Golgi transport complex"/>
    <property type="evidence" value="ECO:0007669"/>
    <property type="project" value="InterPro"/>
</dbReference>
<dbReference type="PANTHER" id="PTHR13228">
    <property type="entry name" value="CONSERVED OLIGOMERIC GOLGI COMPLEX COMPONENT 5"/>
    <property type="match status" value="1"/>
</dbReference>
<dbReference type="WBParaSite" id="SCUD_0001398601-mRNA-1">
    <property type="protein sequence ID" value="SCUD_0001398601-mRNA-1"/>
    <property type="gene ID" value="SCUD_0001398601"/>
</dbReference>
<proteinExistence type="predicted"/>
<accession>A0A183KG36</accession>